<sequence length="90" mass="9668">MEGAALALEVLALLGDEEAGEGAVVPPAQVLVEALHDGAELFQVRLGWRVGTGPTEDQGNHQGRQAFHARDATSRWAERTRAVVWSALPR</sequence>
<evidence type="ECO:0000256" key="1">
    <source>
        <dbReference type="SAM" id="MobiDB-lite"/>
    </source>
</evidence>
<name>A0ABQ6QXQ5_9BACT</name>
<dbReference type="EMBL" id="BTTX01000005">
    <property type="protein sequence ID" value="GMU08810.1"/>
    <property type="molecule type" value="Genomic_DNA"/>
</dbReference>
<gene>
    <name evidence="2" type="ORF">ASNO1_50630</name>
</gene>
<accession>A0ABQ6QXQ5</accession>
<proteinExistence type="predicted"/>
<dbReference type="Proteomes" id="UP001342631">
    <property type="component" value="Unassembled WGS sequence"/>
</dbReference>
<organism evidence="2 3">
    <name type="scientific">Corallococcus caeni</name>
    <dbReference type="NCBI Taxonomy" id="3082388"/>
    <lineage>
        <taxon>Bacteria</taxon>
        <taxon>Pseudomonadati</taxon>
        <taxon>Myxococcota</taxon>
        <taxon>Myxococcia</taxon>
        <taxon>Myxococcales</taxon>
        <taxon>Cystobacterineae</taxon>
        <taxon>Myxococcaceae</taxon>
        <taxon>Corallococcus</taxon>
    </lineage>
</organism>
<evidence type="ECO:0000313" key="3">
    <source>
        <dbReference type="Proteomes" id="UP001342631"/>
    </source>
</evidence>
<reference evidence="2 3" key="1">
    <citation type="journal article" date="2024" name="Arch. Microbiol.">
        <title>Corallococcus caeni sp. nov., a novel myxobacterium isolated from activated sludge.</title>
        <authorList>
            <person name="Tomita S."/>
            <person name="Nakai R."/>
            <person name="Kuroda K."/>
            <person name="Kurashita H."/>
            <person name="Hatamoto M."/>
            <person name="Yamaguchi T."/>
            <person name="Narihiro T."/>
        </authorList>
    </citation>
    <scope>NUCLEOTIDE SEQUENCE [LARGE SCALE GENOMIC DNA]</scope>
    <source>
        <strain evidence="2 3">NO1</strain>
    </source>
</reference>
<feature type="region of interest" description="Disordered" evidence="1">
    <location>
        <begin position="53"/>
        <end position="73"/>
    </location>
</feature>
<keyword evidence="3" id="KW-1185">Reference proteome</keyword>
<evidence type="ECO:0000313" key="2">
    <source>
        <dbReference type="EMBL" id="GMU08810.1"/>
    </source>
</evidence>
<protein>
    <submittedName>
        <fullName evidence="2">Uncharacterized protein</fullName>
    </submittedName>
</protein>
<comment type="caution">
    <text evidence="2">The sequence shown here is derived from an EMBL/GenBank/DDBJ whole genome shotgun (WGS) entry which is preliminary data.</text>
</comment>